<keyword evidence="3" id="KW-1185">Reference proteome</keyword>
<evidence type="ECO:0000256" key="1">
    <source>
        <dbReference type="SAM" id="MobiDB-lite"/>
    </source>
</evidence>
<name>A0ABD0LT68_9CAEN</name>
<gene>
    <name evidence="2" type="ORF">BaRGS_00006369</name>
</gene>
<reference evidence="2 3" key="1">
    <citation type="journal article" date="2023" name="Sci. Data">
        <title>Genome assembly of the Korean intertidal mud-creeper Batillaria attramentaria.</title>
        <authorList>
            <person name="Patra A.K."/>
            <person name="Ho P.T."/>
            <person name="Jun S."/>
            <person name="Lee S.J."/>
            <person name="Kim Y."/>
            <person name="Won Y.J."/>
        </authorList>
    </citation>
    <scope>NUCLEOTIDE SEQUENCE [LARGE SCALE GENOMIC DNA]</scope>
    <source>
        <strain evidence="2">Wonlab-2016</strain>
    </source>
</reference>
<evidence type="ECO:0000313" key="3">
    <source>
        <dbReference type="Proteomes" id="UP001519460"/>
    </source>
</evidence>
<accession>A0ABD0LT68</accession>
<evidence type="ECO:0000313" key="2">
    <source>
        <dbReference type="EMBL" id="KAK7502416.1"/>
    </source>
</evidence>
<feature type="compositionally biased region" description="Polar residues" evidence="1">
    <location>
        <begin position="70"/>
        <end position="79"/>
    </location>
</feature>
<dbReference type="EMBL" id="JACVVK020000026">
    <property type="protein sequence ID" value="KAK7502416.1"/>
    <property type="molecule type" value="Genomic_DNA"/>
</dbReference>
<sequence>MSKDDLIAENERLVKETERLKSGLEEVQQMFNNLEWAYTDSKGTFSLSRYGHLKDMIKKVTSDEVMKMVQSLSDSSSRLQPPEEKRGMAGLLQKAREFGSGEEGADGAQKQASSGGDKGGGKVSGFFKKLKDMTGFSDGPPDIRCLDKEDIRKDNERKHREVNRLNMRGQRAFARLEQLQSQYQASKAHAPPTRYQELKDMIKTAIADKQI</sequence>
<dbReference type="Proteomes" id="UP001519460">
    <property type="component" value="Unassembled WGS sequence"/>
</dbReference>
<dbReference type="AlphaFoldDB" id="A0ABD0LT68"/>
<organism evidence="2 3">
    <name type="scientific">Batillaria attramentaria</name>
    <dbReference type="NCBI Taxonomy" id="370345"/>
    <lineage>
        <taxon>Eukaryota</taxon>
        <taxon>Metazoa</taxon>
        <taxon>Spiralia</taxon>
        <taxon>Lophotrochozoa</taxon>
        <taxon>Mollusca</taxon>
        <taxon>Gastropoda</taxon>
        <taxon>Caenogastropoda</taxon>
        <taxon>Sorbeoconcha</taxon>
        <taxon>Cerithioidea</taxon>
        <taxon>Batillariidae</taxon>
        <taxon>Batillaria</taxon>
    </lineage>
</organism>
<proteinExistence type="predicted"/>
<comment type="caution">
    <text evidence="2">The sequence shown here is derived from an EMBL/GenBank/DDBJ whole genome shotgun (WGS) entry which is preliminary data.</text>
</comment>
<feature type="region of interest" description="Disordered" evidence="1">
    <location>
        <begin position="69"/>
        <end position="151"/>
    </location>
</feature>
<protein>
    <submittedName>
        <fullName evidence="2">Uncharacterized protein</fullName>
    </submittedName>
</protein>